<feature type="compositionally biased region" description="Polar residues" evidence="2">
    <location>
        <begin position="1"/>
        <end position="15"/>
    </location>
</feature>
<dbReference type="AlphaFoldDB" id="A0A0D0CYL0"/>
<keyword evidence="1" id="KW-0175">Coiled coil</keyword>
<dbReference type="EMBL" id="KN830723">
    <property type="protein sequence ID" value="KIK72534.1"/>
    <property type="molecule type" value="Genomic_DNA"/>
</dbReference>
<dbReference type="InParanoid" id="A0A0D0CYL0"/>
<evidence type="ECO:0000256" key="2">
    <source>
        <dbReference type="SAM" id="MobiDB-lite"/>
    </source>
</evidence>
<dbReference type="Proteomes" id="UP000054538">
    <property type="component" value="Unassembled WGS sequence"/>
</dbReference>
<organism evidence="3 4">
    <name type="scientific">Paxillus rubicundulus Ve08.2h10</name>
    <dbReference type="NCBI Taxonomy" id="930991"/>
    <lineage>
        <taxon>Eukaryota</taxon>
        <taxon>Fungi</taxon>
        <taxon>Dikarya</taxon>
        <taxon>Basidiomycota</taxon>
        <taxon>Agaricomycotina</taxon>
        <taxon>Agaricomycetes</taxon>
        <taxon>Agaricomycetidae</taxon>
        <taxon>Boletales</taxon>
        <taxon>Paxilineae</taxon>
        <taxon>Paxillaceae</taxon>
        <taxon>Paxillus</taxon>
    </lineage>
</organism>
<feature type="compositionally biased region" description="Polar residues" evidence="2">
    <location>
        <begin position="27"/>
        <end position="47"/>
    </location>
</feature>
<sequence>MTTPLNLRPTVSAQESDPESAKMQGYHSRSSSCHTPASESGNSSSNFTVTSWQQFPLMKTETRLAKLESKQQKQEHEKWIHEQEAAEADCKRELKLTLALEKTEQLKLELELEHSRERQLMLGGGHSSMDV</sequence>
<dbReference type="HOGENOM" id="CLU_1928297_0_0_1"/>
<gene>
    <name evidence="3" type="ORF">PAXRUDRAFT_21877</name>
</gene>
<accession>A0A0D0CYL0</accession>
<reference evidence="4" key="2">
    <citation type="submission" date="2015-01" db="EMBL/GenBank/DDBJ databases">
        <title>Evolutionary Origins and Diversification of the Mycorrhizal Mutualists.</title>
        <authorList>
            <consortium name="DOE Joint Genome Institute"/>
            <consortium name="Mycorrhizal Genomics Consortium"/>
            <person name="Kohler A."/>
            <person name="Kuo A."/>
            <person name="Nagy L.G."/>
            <person name="Floudas D."/>
            <person name="Copeland A."/>
            <person name="Barry K.W."/>
            <person name="Cichocki N."/>
            <person name="Veneault-Fourrey C."/>
            <person name="LaButti K."/>
            <person name="Lindquist E.A."/>
            <person name="Lipzen A."/>
            <person name="Lundell T."/>
            <person name="Morin E."/>
            <person name="Murat C."/>
            <person name="Riley R."/>
            <person name="Ohm R."/>
            <person name="Sun H."/>
            <person name="Tunlid A."/>
            <person name="Henrissat B."/>
            <person name="Grigoriev I.V."/>
            <person name="Hibbett D.S."/>
            <person name="Martin F."/>
        </authorList>
    </citation>
    <scope>NUCLEOTIDE SEQUENCE [LARGE SCALE GENOMIC DNA]</scope>
    <source>
        <strain evidence="4">Ve08.2h10</strain>
    </source>
</reference>
<evidence type="ECO:0000256" key="1">
    <source>
        <dbReference type="SAM" id="Coils"/>
    </source>
</evidence>
<evidence type="ECO:0000313" key="3">
    <source>
        <dbReference type="EMBL" id="KIK72534.1"/>
    </source>
</evidence>
<feature type="coiled-coil region" evidence="1">
    <location>
        <begin position="57"/>
        <end position="120"/>
    </location>
</feature>
<reference evidence="3 4" key="1">
    <citation type="submission" date="2014-04" db="EMBL/GenBank/DDBJ databases">
        <authorList>
            <consortium name="DOE Joint Genome Institute"/>
            <person name="Kuo A."/>
            <person name="Kohler A."/>
            <person name="Jargeat P."/>
            <person name="Nagy L.G."/>
            <person name="Floudas D."/>
            <person name="Copeland A."/>
            <person name="Barry K.W."/>
            <person name="Cichocki N."/>
            <person name="Veneault-Fourrey C."/>
            <person name="LaButti K."/>
            <person name="Lindquist E.A."/>
            <person name="Lipzen A."/>
            <person name="Lundell T."/>
            <person name="Morin E."/>
            <person name="Murat C."/>
            <person name="Sun H."/>
            <person name="Tunlid A."/>
            <person name="Henrissat B."/>
            <person name="Grigoriev I.V."/>
            <person name="Hibbett D.S."/>
            <person name="Martin F."/>
            <person name="Nordberg H.P."/>
            <person name="Cantor M.N."/>
            <person name="Hua S.X."/>
        </authorList>
    </citation>
    <scope>NUCLEOTIDE SEQUENCE [LARGE SCALE GENOMIC DNA]</scope>
    <source>
        <strain evidence="3 4">Ve08.2h10</strain>
    </source>
</reference>
<protein>
    <submittedName>
        <fullName evidence="3">Uncharacterized protein</fullName>
    </submittedName>
</protein>
<keyword evidence="4" id="KW-1185">Reference proteome</keyword>
<name>A0A0D0CYL0_9AGAM</name>
<feature type="region of interest" description="Disordered" evidence="2">
    <location>
        <begin position="1"/>
        <end position="47"/>
    </location>
</feature>
<evidence type="ECO:0000313" key="4">
    <source>
        <dbReference type="Proteomes" id="UP000054538"/>
    </source>
</evidence>
<proteinExistence type="predicted"/>